<dbReference type="KEGG" id="sand:H3309_15180"/>
<gene>
    <name evidence="1" type="ORF">H3309_15180</name>
</gene>
<organism evidence="1 2">
    <name type="scientific">Sandaracinobacteroides saxicola</name>
    <dbReference type="NCBI Taxonomy" id="2759707"/>
    <lineage>
        <taxon>Bacteria</taxon>
        <taxon>Pseudomonadati</taxon>
        <taxon>Pseudomonadota</taxon>
        <taxon>Alphaproteobacteria</taxon>
        <taxon>Sphingomonadales</taxon>
        <taxon>Sphingosinicellaceae</taxon>
        <taxon>Sandaracinobacteroides</taxon>
    </lineage>
</organism>
<accession>A0A7G5IGY9</accession>
<evidence type="ECO:0000313" key="1">
    <source>
        <dbReference type="EMBL" id="QMW22631.1"/>
    </source>
</evidence>
<evidence type="ECO:0000313" key="2">
    <source>
        <dbReference type="Proteomes" id="UP000515292"/>
    </source>
</evidence>
<dbReference type="AlphaFoldDB" id="A0A7G5IGY9"/>
<name>A0A7G5IGY9_9SPHN</name>
<protein>
    <recommendedName>
        <fullName evidence="3">IS110 family transposase</fullName>
    </recommendedName>
</protein>
<dbReference type="Proteomes" id="UP000515292">
    <property type="component" value="Chromosome"/>
</dbReference>
<sequence length="59" mass="6331">MPTLLSDLSSVTVVGLDLAKDLFQVHALDAAGHIIVARALWRKDEPAFFAALPPAYGKL</sequence>
<proteinExistence type="predicted"/>
<dbReference type="RefSeq" id="WP_182295701.1">
    <property type="nucleotide sequence ID" value="NZ_CP059851.1"/>
</dbReference>
<dbReference type="EMBL" id="CP059851">
    <property type="protein sequence ID" value="QMW22631.1"/>
    <property type="molecule type" value="Genomic_DNA"/>
</dbReference>
<evidence type="ECO:0008006" key="3">
    <source>
        <dbReference type="Google" id="ProtNLM"/>
    </source>
</evidence>
<reference evidence="1 2" key="1">
    <citation type="submission" date="2020-07" db="EMBL/GenBank/DDBJ databases">
        <title>Complete genome sequence for Sandaracinobacter sp. M6.</title>
        <authorList>
            <person name="Tang Y."/>
            <person name="Liu Q."/>
            <person name="Guo Z."/>
            <person name="Lei P."/>
            <person name="Huang B."/>
        </authorList>
    </citation>
    <scope>NUCLEOTIDE SEQUENCE [LARGE SCALE GENOMIC DNA]</scope>
    <source>
        <strain evidence="1 2">M6</strain>
    </source>
</reference>
<keyword evidence="2" id="KW-1185">Reference proteome</keyword>